<dbReference type="CDD" id="cd06170">
    <property type="entry name" value="LuxR_C_like"/>
    <property type="match status" value="1"/>
</dbReference>
<evidence type="ECO:0000259" key="5">
    <source>
        <dbReference type="PROSITE" id="PS50110"/>
    </source>
</evidence>
<feature type="domain" description="HTH luxR-type" evidence="4">
    <location>
        <begin position="148"/>
        <end position="213"/>
    </location>
</feature>
<evidence type="ECO:0000256" key="2">
    <source>
        <dbReference type="ARBA" id="ARBA00023125"/>
    </source>
</evidence>
<evidence type="ECO:0000256" key="1">
    <source>
        <dbReference type="ARBA" id="ARBA00022553"/>
    </source>
</evidence>
<proteinExistence type="predicted"/>
<dbReference type="Proteomes" id="UP000584642">
    <property type="component" value="Unassembled WGS sequence"/>
</dbReference>
<dbReference type="PROSITE" id="PS00622">
    <property type="entry name" value="HTH_LUXR_1"/>
    <property type="match status" value="1"/>
</dbReference>
<name>A0ABX2T532_9PROT</name>
<organism evidence="6 7">
    <name type="scientific">Azospirillum oleiclasticum</name>
    <dbReference type="NCBI Taxonomy" id="2735135"/>
    <lineage>
        <taxon>Bacteria</taxon>
        <taxon>Pseudomonadati</taxon>
        <taxon>Pseudomonadota</taxon>
        <taxon>Alphaproteobacteria</taxon>
        <taxon>Rhodospirillales</taxon>
        <taxon>Azospirillaceae</taxon>
        <taxon>Azospirillum</taxon>
    </lineage>
</organism>
<evidence type="ECO:0000313" key="6">
    <source>
        <dbReference type="EMBL" id="NYZ18243.1"/>
    </source>
</evidence>
<dbReference type="SMART" id="SM00448">
    <property type="entry name" value="REC"/>
    <property type="match status" value="1"/>
</dbReference>
<dbReference type="SUPFAM" id="SSF52172">
    <property type="entry name" value="CheY-like"/>
    <property type="match status" value="1"/>
</dbReference>
<dbReference type="InterPro" id="IPR000792">
    <property type="entry name" value="Tscrpt_reg_LuxR_C"/>
</dbReference>
<dbReference type="Pfam" id="PF00072">
    <property type="entry name" value="Response_reg"/>
    <property type="match status" value="1"/>
</dbReference>
<keyword evidence="7" id="KW-1185">Reference proteome</keyword>
<dbReference type="PROSITE" id="PS50110">
    <property type="entry name" value="RESPONSE_REGULATORY"/>
    <property type="match status" value="1"/>
</dbReference>
<dbReference type="InterPro" id="IPR058245">
    <property type="entry name" value="NreC/VraR/RcsB-like_REC"/>
</dbReference>
<comment type="caution">
    <text evidence="6">The sequence shown here is derived from an EMBL/GenBank/DDBJ whole genome shotgun (WGS) entry which is preliminary data.</text>
</comment>
<dbReference type="PANTHER" id="PTHR45566:SF2">
    <property type="entry name" value="NARL SUBFAMILY"/>
    <property type="match status" value="1"/>
</dbReference>
<dbReference type="PRINTS" id="PR00038">
    <property type="entry name" value="HTHLUXR"/>
</dbReference>
<protein>
    <submittedName>
        <fullName evidence="6">Response regulator transcription factor</fullName>
    </submittedName>
</protein>
<evidence type="ECO:0000256" key="3">
    <source>
        <dbReference type="PROSITE-ProRule" id="PRU00169"/>
    </source>
</evidence>
<dbReference type="CDD" id="cd17535">
    <property type="entry name" value="REC_NarL-like"/>
    <property type="match status" value="1"/>
</dbReference>
<dbReference type="PROSITE" id="PS50043">
    <property type="entry name" value="HTH_LUXR_2"/>
    <property type="match status" value="1"/>
</dbReference>
<dbReference type="Gene3D" id="3.40.50.2300">
    <property type="match status" value="1"/>
</dbReference>
<sequence>MLHNQPPTHPDAILVVDDHALVRHGLALVIKANRPDIAVHEAGTLAEGLRVARSAGNLSAVLYDLTLADSSGLPGLTAMMKAVGRTPVIVVSGQTDSNTMSQCIMAGARGYLPKGSQADVLDHALALVLAGGIYAPAIPASNVGDPQPYAILGELTSRQRDVLRLLMAGRSNKEIARALGVLEGTIKVHLRSIMMKLKVRNRTHLAIVAAQAGVSAD</sequence>
<accession>A0ABX2T532</accession>
<reference evidence="6 7" key="1">
    <citation type="submission" date="2020-05" db="EMBL/GenBank/DDBJ databases">
        <title>Azospirillum oleiclasticum sp. nov, a nitrogen-fixing and heavy crude oil-emulsifying bacterium isolated from the crude oil of Yumen Oilfield.</title>
        <authorList>
            <person name="Wu D."/>
            <person name="Cai M."/>
            <person name="Zhang X."/>
        </authorList>
    </citation>
    <scope>NUCLEOTIDE SEQUENCE [LARGE SCALE GENOMIC DNA]</scope>
    <source>
        <strain evidence="6 7">ROY-1-1-2</strain>
    </source>
</reference>
<dbReference type="PANTHER" id="PTHR45566">
    <property type="entry name" value="HTH-TYPE TRANSCRIPTIONAL REGULATOR YHJB-RELATED"/>
    <property type="match status" value="1"/>
</dbReference>
<keyword evidence="2" id="KW-0238">DNA-binding</keyword>
<dbReference type="InterPro" id="IPR011006">
    <property type="entry name" value="CheY-like_superfamily"/>
</dbReference>
<dbReference type="InterPro" id="IPR051015">
    <property type="entry name" value="EvgA-like"/>
</dbReference>
<dbReference type="SUPFAM" id="SSF46894">
    <property type="entry name" value="C-terminal effector domain of the bipartite response regulators"/>
    <property type="match status" value="1"/>
</dbReference>
<feature type="modified residue" description="4-aspartylphosphate" evidence="3">
    <location>
        <position position="64"/>
    </location>
</feature>
<dbReference type="Pfam" id="PF00196">
    <property type="entry name" value="GerE"/>
    <property type="match status" value="1"/>
</dbReference>
<dbReference type="SMART" id="SM00421">
    <property type="entry name" value="HTH_LUXR"/>
    <property type="match status" value="1"/>
</dbReference>
<dbReference type="EMBL" id="JABFDB010000001">
    <property type="protein sequence ID" value="NYZ18243.1"/>
    <property type="molecule type" value="Genomic_DNA"/>
</dbReference>
<evidence type="ECO:0000313" key="7">
    <source>
        <dbReference type="Proteomes" id="UP000584642"/>
    </source>
</evidence>
<dbReference type="InterPro" id="IPR016032">
    <property type="entry name" value="Sig_transdc_resp-reg_C-effctor"/>
</dbReference>
<keyword evidence="1 3" id="KW-0597">Phosphoprotein</keyword>
<evidence type="ECO:0000259" key="4">
    <source>
        <dbReference type="PROSITE" id="PS50043"/>
    </source>
</evidence>
<dbReference type="Gene3D" id="1.10.10.10">
    <property type="entry name" value="Winged helix-like DNA-binding domain superfamily/Winged helix DNA-binding domain"/>
    <property type="match status" value="1"/>
</dbReference>
<dbReference type="InterPro" id="IPR001789">
    <property type="entry name" value="Sig_transdc_resp-reg_receiver"/>
</dbReference>
<dbReference type="InterPro" id="IPR036388">
    <property type="entry name" value="WH-like_DNA-bd_sf"/>
</dbReference>
<feature type="domain" description="Response regulatory" evidence="5">
    <location>
        <begin position="12"/>
        <end position="129"/>
    </location>
</feature>
<gene>
    <name evidence="6" type="ORF">HND93_00850</name>
</gene>